<keyword evidence="4" id="KW-1185">Reference proteome</keyword>
<reference evidence="3 4" key="1">
    <citation type="submission" date="2016-02" db="EMBL/GenBank/DDBJ databases">
        <title>Complete genome sequencing and analysis of ATSB10, Dyella thiooxydans isolated from rhizosphere soil of sunflower (Helianthus annuus L.).</title>
        <authorList>
            <person name="Lee Y."/>
            <person name="Hwangbo K."/>
            <person name="Chung H."/>
            <person name="Yoo J."/>
            <person name="Kim K.Y."/>
            <person name="Sa T.M."/>
            <person name="Um Y."/>
            <person name="Madhaiyan M."/>
        </authorList>
    </citation>
    <scope>NUCLEOTIDE SEQUENCE [LARGE SCALE GENOMIC DNA]</scope>
    <source>
        <strain evidence="3 4">ATSB10</strain>
    </source>
</reference>
<dbReference type="Proteomes" id="UP000077255">
    <property type="component" value="Chromosome"/>
</dbReference>
<dbReference type="GO" id="GO:0003677">
    <property type="term" value="F:DNA binding"/>
    <property type="evidence" value="ECO:0007669"/>
    <property type="project" value="UniProtKB-KW"/>
</dbReference>
<dbReference type="EMBL" id="CP014841">
    <property type="protein sequence ID" value="AND69525.1"/>
    <property type="molecule type" value="Genomic_DNA"/>
</dbReference>
<dbReference type="InterPro" id="IPR010998">
    <property type="entry name" value="Integrase_recombinase_N"/>
</dbReference>
<dbReference type="RefSeq" id="WP_063672502.1">
    <property type="nucleotide sequence ID" value="NZ_CP014841.1"/>
</dbReference>
<dbReference type="Gene3D" id="1.10.150.130">
    <property type="match status" value="1"/>
</dbReference>
<evidence type="ECO:0008006" key="5">
    <source>
        <dbReference type="Google" id="ProtNLM"/>
    </source>
</evidence>
<dbReference type="GO" id="GO:0015074">
    <property type="term" value="P:DNA integration"/>
    <property type="evidence" value="ECO:0007669"/>
    <property type="project" value="InterPro"/>
</dbReference>
<dbReference type="InterPro" id="IPR013762">
    <property type="entry name" value="Integrase-like_cat_sf"/>
</dbReference>
<dbReference type="Gene3D" id="1.10.443.10">
    <property type="entry name" value="Intergrase catalytic core"/>
    <property type="match status" value="1"/>
</dbReference>
<proteinExistence type="predicted"/>
<accession>A0A169GTS5</accession>
<dbReference type="GO" id="GO:0006310">
    <property type="term" value="P:DNA recombination"/>
    <property type="evidence" value="ECO:0007669"/>
    <property type="project" value="UniProtKB-KW"/>
</dbReference>
<dbReference type="SUPFAM" id="SSF56349">
    <property type="entry name" value="DNA breaking-rejoining enzymes"/>
    <property type="match status" value="1"/>
</dbReference>
<evidence type="ECO:0000256" key="2">
    <source>
        <dbReference type="ARBA" id="ARBA00023172"/>
    </source>
</evidence>
<dbReference type="KEGG" id="dtx:ATSB10_20710"/>
<dbReference type="STRING" id="445710.ATSB10_20710"/>
<dbReference type="OrthoDB" id="6173494at2"/>
<dbReference type="InterPro" id="IPR011010">
    <property type="entry name" value="DNA_brk_join_enz"/>
</dbReference>
<sequence length="375" mass="42386">MTRGRKRKHDPTIPGHIDQKRLPTGCYWNRRDRYWYTPASRRRLAGPEAMLSELHQAMEALRGVDRDSLDYMLTQFHASLQFKQLAKATQDDYGYCRLALDRSPTKLGVPVTGLRRAGITTPFLQRLVDEIAATHPSKANHVKRYLSAAFTWARQRGFATENPARGIRAAKEKRDAKMPDRAVMAAVVAHLRERGALPSRQKGSVVPYVWAVAEIAYRCRMRSVEVRDLTDANAQEDGIVVRRRKGSRDNLTRWSPELRNAWDWLASRRDGIWKKKAGPIPLRPADRPLVVAEDGAALKKSALSSAWRRAMEVAIEAGVITSDQRFALHGLKHRGITDTVGTRADKQLASGHREERMLNVYDHELPSVAPAGDKH</sequence>
<evidence type="ECO:0000256" key="1">
    <source>
        <dbReference type="ARBA" id="ARBA00023125"/>
    </source>
</evidence>
<gene>
    <name evidence="3" type="ORF">ATSB10_20710</name>
</gene>
<keyword evidence="2" id="KW-0233">DNA recombination</keyword>
<dbReference type="AlphaFoldDB" id="A0A169GTS5"/>
<name>A0A169GTS5_9GAMM</name>
<evidence type="ECO:0000313" key="3">
    <source>
        <dbReference type="EMBL" id="AND69525.1"/>
    </source>
</evidence>
<organism evidence="3 4">
    <name type="scientific">Dyella thiooxydans</name>
    <dbReference type="NCBI Taxonomy" id="445710"/>
    <lineage>
        <taxon>Bacteria</taxon>
        <taxon>Pseudomonadati</taxon>
        <taxon>Pseudomonadota</taxon>
        <taxon>Gammaproteobacteria</taxon>
        <taxon>Lysobacterales</taxon>
        <taxon>Rhodanobacteraceae</taxon>
        <taxon>Dyella</taxon>
    </lineage>
</organism>
<protein>
    <recommendedName>
        <fullName evidence="5">Integrase</fullName>
    </recommendedName>
</protein>
<keyword evidence="1" id="KW-0238">DNA-binding</keyword>
<dbReference type="PATRIC" id="fig|445710.3.peg.2069"/>
<evidence type="ECO:0000313" key="4">
    <source>
        <dbReference type="Proteomes" id="UP000077255"/>
    </source>
</evidence>